<feature type="DNA-binding region" description="Homeobox" evidence="4">
    <location>
        <begin position="109"/>
        <end position="145"/>
    </location>
</feature>
<feature type="DNA-binding region" description="Homeobox" evidence="4">
    <location>
        <begin position="35"/>
        <end position="70"/>
    </location>
</feature>
<dbReference type="GO" id="GO:0005634">
    <property type="term" value="C:nucleus"/>
    <property type="evidence" value="ECO:0007669"/>
    <property type="project" value="UniProtKB-SubCell"/>
</dbReference>
<reference evidence="6 7" key="1">
    <citation type="submission" date="2024-10" db="EMBL/GenBank/DDBJ databases">
        <title>Updated reference genomes for cyclostephanoid diatoms.</title>
        <authorList>
            <person name="Roberts W.R."/>
            <person name="Alverson A.J."/>
        </authorList>
    </citation>
    <scope>NUCLEOTIDE SEQUENCE [LARGE SCALE GENOMIC DNA]</scope>
    <source>
        <strain evidence="6 7">AJA276-08</strain>
    </source>
</reference>
<dbReference type="GO" id="GO:0003677">
    <property type="term" value="F:DNA binding"/>
    <property type="evidence" value="ECO:0007669"/>
    <property type="project" value="UniProtKB-UniRule"/>
</dbReference>
<accession>A0ABD3NDG9</accession>
<organism evidence="6 7">
    <name type="scientific">Stephanodiscus triporus</name>
    <dbReference type="NCBI Taxonomy" id="2934178"/>
    <lineage>
        <taxon>Eukaryota</taxon>
        <taxon>Sar</taxon>
        <taxon>Stramenopiles</taxon>
        <taxon>Ochrophyta</taxon>
        <taxon>Bacillariophyta</taxon>
        <taxon>Coscinodiscophyceae</taxon>
        <taxon>Thalassiosirophycidae</taxon>
        <taxon>Stephanodiscales</taxon>
        <taxon>Stephanodiscaceae</taxon>
        <taxon>Stephanodiscus</taxon>
    </lineage>
</organism>
<dbReference type="SMART" id="SM00389">
    <property type="entry name" value="HOX"/>
    <property type="match status" value="2"/>
</dbReference>
<dbReference type="AlphaFoldDB" id="A0ABD3NDG9"/>
<feature type="domain" description="Homeobox" evidence="5">
    <location>
        <begin position="107"/>
        <end position="144"/>
    </location>
</feature>
<keyword evidence="7" id="KW-1185">Reference proteome</keyword>
<name>A0ABD3NDG9_9STRA</name>
<dbReference type="SUPFAM" id="SSF46689">
    <property type="entry name" value="Homeodomain-like"/>
    <property type="match status" value="2"/>
</dbReference>
<evidence type="ECO:0000256" key="1">
    <source>
        <dbReference type="ARBA" id="ARBA00023125"/>
    </source>
</evidence>
<dbReference type="Pfam" id="PF05920">
    <property type="entry name" value="Homeobox_KN"/>
    <property type="match status" value="2"/>
</dbReference>
<keyword evidence="3 4" id="KW-0539">Nucleus</keyword>
<dbReference type="Gene3D" id="1.10.10.60">
    <property type="entry name" value="Homeodomain-like"/>
    <property type="match status" value="2"/>
</dbReference>
<evidence type="ECO:0000313" key="7">
    <source>
        <dbReference type="Proteomes" id="UP001530315"/>
    </source>
</evidence>
<gene>
    <name evidence="6" type="ORF">ACHAW5_003658</name>
</gene>
<dbReference type="InterPro" id="IPR008422">
    <property type="entry name" value="KN_HD"/>
</dbReference>
<dbReference type="InterPro" id="IPR009057">
    <property type="entry name" value="Homeodomain-like_sf"/>
</dbReference>
<comment type="caution">
    <text evidence="6">The sequence shown here is derived from an EMBL/GenBank/DDBJ whole genome shotgun (WGS) entry which is preliminary data.</text>
</comment>
<proteinExistence type="predicted"/>
<keyword evidence="2 4" id="KW-0371">Homeobox</keyword>
<dbReference type="CDD" id="cd00086">
    <property type="entry name" value="homeodomain"/>
    <property type="match status" value="2"/>
</dbReference>
<feature type="domain" description="Homeobox" evidence="5">
    <location>
        <begin position="33"/>
        <end position="69"/>
    </location>
</feature>
<comment type="subcellular location">
    <subcellularLocation>
        <location evidence="4">Nucleus</location>
    </subcellularLocation>
</comment>
<dbReference type="PROSITE" id="PS50071">
    <property type="entry name" value="HOMEOBOX_2"/>
    <property type="match status" value="2"/>
</dbReference>
<dbReference type="InterPro" id="IPR001356">
    <property type="entry name" value="HD"/>
</dbReference>
<evidence type="ECO:0000256" key="4">
    <source>
        <dbReference type="PROSITE-ProRule" id="PRU00108"/>
    </source>
</evidence>
<dbReference type="PANTHER" id="PTHR11850">
    <property type="entry name" value="HOMEOBOX PROTEIN TRANSCRIPTION FACTORS"/>
    <property type="match status" value="1"/>
</dbReference>
<evidence type="ECO:0000256" key="2">
    <source>
        <dbReference type="ARBA" id="ARBA00023155"/>
    </source>
</evidence>
<evidence type="ECO:0000313" key="6">
    <source>
        <dbReference type="EMBL" id="KAL3773453.1"/>
    </source>
</evidence>
<evidence type="ECO:0000259" key="5">
    <source>
        <dbReference type="PROSITE" id="PS50071"/>
    </source>
</evidence>
<dbReference type="EMBL" id="JALLAZ020001530">
    <property type="protein sequence ID" value="KAL3773453.1"/>
    <property type="molecule type" value="Genomic_DNA"/>
</dbReference>
<keyword evidence="1 4" id="KW-0238">DNA-binding</keyword>
<evidence type="ECO:0000256" key="3">
    <source>
        <dbReference type="ARBA" id="ARBA00023242"/>
    </source>
</evidence>
<sequence>MSKKRKIGSADKLPTPTIEYLRSWMFSPEHVNHPYPSEEDKDKIIKDTGISSKQLTCWFSNNRKRYWKPEMEKLGKCDVVEAAMGNTLAPDVIDYLKSWMMSPEHFQNPYPTEEEKAEIIAATGIDKKQLTCWFSNNRKRYWKPKMDKLRAQYGLGKSDSLSPALLATAAVYTPASDTINDSGISYSADFVDQGLFAESAPTADPVAPLPLDEFSQNFYGSLVAAEEVQPDELLDSKHQKASADNVVAV</sequence>
<dbReference type="InterPro" id="IPR050224">
    <property type="entry name" value="TALE_homeobox"/>
</dbReference>
<dbReference type="Proteomes" id="UP001530315">
    <property type="component" value="Unassembled WGS sequence"/>
</dbReference>
<protein>
    <recommendedName>
        <fullName evidence="5">Homeobox domain-containing protein</fullName>
    </recommendedName>
</protein>